<evidence type="ECO:0000313" key="2">
    <source>
        <dbReference type="Proteomes" id="UP000736787"/>
    </source>
</evidence>
<reference evidence="1" key="1">
    <citation type="submission" date="2018-10" db="EMBL/GenBank/DDBJ databases">
        <title>Effector identification in a new, highly contiguous assembly of the strawberry crown rot pathogen Phytophthora cactorum.</title>
        <authorList>
            <person name="Armitage A.D."/>
            <person name="Nellist C.F."/>
            <person name="Bates H."/>
            <person name="Vickerstaff R.J."/>
            <person name="Harrison R.J."/>
        </authorList>
    </citation>
    <scope>NUCLEOTIDE SEQUENCE</scope>
    <source>
        <strain evidence="1">4040</strain>
    </source>
</reference>
<evidence type="ECO:0000313" key="1">
    <source>
        <dbReference type="EMBL" id="KAG2943500.1"/>
    </source>
</evidence>
<accession>A0A8T1DSD0</accession>
<comment type="caution">
    <text evidence="1">The sequence shown here is derived from an EMBL/GenBank/DDBJ whole genome shotgun (WGS) entry which is preliminary data.</text>
</comment>
<proteinExistence type="predicted"/>
<dbReference type="Proteomes" id="UP000736787">
    <property type="component" value="Unassembled WGS sequence"/>
</dbReference>
<organism evidence="1 2">
    <name type="scientific">Phytophthora cactorum</name>
    <dbReference type="NCBI Taxonomy" id="29920"/>
    <lineage>
        <taxon>Eukaryota</taxon>
        <taxon>Sar</taxon>
        <taxon>Stramenopiles</taxon>
        <taxon>Oomycota</taxon>
        <taxon>Peronosporomycetes</taxon>
        <taxon>Peronosporales</taxon>
        <taxon>Peronosporaceae</taxon>
        <taxon>Phytophthora</taxon>
    </lineage>
</organism>
<gene>
    <name evidence="1" type="ORF">PC117_g9437</name>
</gene>
<dbReference type="AlphaFoldDB" id="A0A8T1DSD0"/>
<sequence>MVLTLSSLLLQASARPTWLSRTEGGRAPPLLCTSLGSSPGWFLGGHLEHFYPRCDLVDNATNVVVSARRPAYSLESRLDHSSHGVAQGLANLLLAASHSGPTATEQ</sequence>
<dbReference type="EMBL" id="RCMK01000216">
    <property type="protein sequence ID" value="KAG2943500.1"/>
    <property type="molecule type" value="Genomic_DNA"/>
</dbReference>
<name>A0A8T1DSD0_9STRA</name>
<protein>
    <submittedName>
        <fullName evidence="1">Uncharacterized protein</fullName>
    </submittedName>
</protein>